<dbReference type="Gene3D" id="3.40.50.300">
    <property type="entry name" value="P-loop containing nucleotide triphosphate hydrolases"/>
    <property type="match status" value="1"/>
</dbReference>
<feature type="non-terminal residue" evidence="1">
    <location>
        <position position="1"/>
    </location>
</feature>
<protein>
    <submittedName>
        <fullName evidence="1">Cell division protein FtsK</fullName>
    </submittedName>
</protein>
<name>A0ABV5CXR4_9ACTN</name>
<keyword evidence="1" id="KW-0132">Cell division</keyword>
<reference evidence="1 2" key="1">
    <citation type="submission" date="2024-04" db="EMBL/GenBank/DDBJ databases">
        <title>Polymorphospora sp. isolated from Baiyangdian Lake in Xiong'an New Area.</title>
        <authorList>
            <person name="Zhang X."/>
            <person name="Liu J."/>
        </authorList>
    </citation>
    <scope>NUCLEOTIDE SEQUENCE [LARGE SCALE GENOMIC DNA]</scope>
    <source>
        <strain evidence="1 2">2-325</strain>
    </source>
</reference>
<dbReference type="SUPFAM" id="SSF52540">
    <property type="entry name" value="P-loop containing nucleoside triphosphate hydrolases"/>
    <property type="match status" value="1"/>
</dbReference>
<accession>A0ABV5CXR4</accession>
<dbReference type="PANTHER" id="PTHR22683:SF47">
    <property type="entry name" value="FTSK DOMAIN-CONTAINING PROTEIN YDCQ"/>
    <property type="match status" value="1"/>
</dbReference>
<keyword evidence="2" id="KW-1185">Reference proteome</keyword>
<organism evidence="1 2">
    <name type="scientific">Polymorphospora lycopeni</name>
    <dbReference type="NCBI Taxonomy" id="3140240"/>
    <lineage>
        <taxon>Bacteria</taxon>
        <taxon>Bacillati</taxon>
        <taxon>Actinomycetota</taxon>
        <taxon>Actinomycetes</taxon>
        <taxon>Micromonosporales</taxon>
        <taxon>Micromonosporaceae</taxon>
        <taxon>Polymorphospora</taxon>
    </lineage>
</organism>
<dbReference type="EMBL" id="JBCGDC010000108">
    <property type="protein sequence ID" value="MFB6396804.1"/>
    <property type="molecule type" value="Genomic_DNA"/>
</dbReference>
<proteinExistence type="predicted"/>
<gene>
    <name evidence="1" type="ORF">AAFH96_27410</name>
</gene>
<dbReference type="Proteomes" id="UP001582793">
    <property type="component" value="Unassembled WGS sequence"/>
</dbReference>
<sequence length="286" mass="31496">AFIEWLYEECRRRSKRIEHYARLGKAPENKVTPELASLKGSGLHPLVAWFDELQELMTSKYGKDAGEILEKVIKLGRALGVIILIGTQIPDKDSLPTGITRNVNSRFCLSVADQTANDMILGTSSYKQGYRATVFQPVDEAGWGILRGFGKPASVRSYYVNTDSAARIVARAVALRQAAGTLPEPDSQTRDAAHIADVLADLAQVWPAGEKSAWNETLCTLLAELRPDVYGGWESAQLTAALKPHPSITVRDVGRRIDGKQITRRGFAHADLLTAITERNRKRSAD</sequence>
<evidence type="ECO:0000313" key="2">
    <source>
        <dbReference type="Proteomes" id="UP001582793"/>
    </source>
</evidence>
<dbReference type="InterPro" id="IPR027417">
    <property type="entry name" value="P-loop_NTPase"/>
</dbReference>
<keyword evidence="1" id="KW-0131">Cell cycle</keyword>
<evidence type="ECO:0000313" key="1">
    <source>
        <dbReference type="EMBL" id="MFB6396804.1"/>
    </source>
</evidence>
<comment type="caution">
    <text evidence="1">The sequence shown here is derived from an EMBL/GenBank/DDBJ whole genome shotgun (WGS) entry which is preliminary data.</text>
</comment>
<dbReference type="PANTHER" id="PTHR22683">
    <property type="entry name" value="SPORULATION PROTEIN RELATED"/>
    <property type="match status" value="1"/>
</dbReference>
<dbReference type="GO" id="GO:0051301">
    <property type="term" value="P:cell division"/>
    <property type="evidence" value="ECO:0007669"/>
    <property type="project" value="UniProtKB-KW"/>
</dbReference>
<dbReference type="InterPro" id="IPR050206">
    <property type="entry name" value="FtsK/SpoIIIE/SftA"/>
</dbReference>